<evidence type="ECO:0000256" key="2">
    <source>
        <dbReference type="ARBA" id="ARBA00012494"/>
    </source>
</evidence>
<comment type="catalytic activity">
    <reaction evidence="20">
        <text>GTP + H2O = GDP + phosphate + H(+)</text>
        <dbReference type="Rhea" id="RHEA:19669"/>
        <dbReference type="ChEBI" id="CHEBI:15377"/>
        <dbReference type="ChEBI" id="CHEBI:15378"/>
        <dbReference type="ChEBI" id="CHEBI:37565"/>
        <dbReference type="ChEBI" id="CHEBI:43474"/>
        <dbReference type="ChEBI" id="CHEBI:58189"/>
    </reaction>
</comment>
<feature type="domain" description="RdRp catalytic" evidence="21">
    <location>
        <begin position="596"/>
        <end position="774"/>
    </location>
</feature>
<dbReference type="Proteomes" id="UP001157386">
    <property type="component" value="Segment"/>
</dbReference>
<accession>A0ABX8V7T3</accession>
<evidence type="ECO:0000256" key="14">
    <source>
        <dbReference type="ARBA" id="ARBA00024494"/>
    </source>
</evidence>
<keyword evidence="9" id="KW-0067">ATP-binding</keyword>
<evidence type="ECO:0000256" key="6">
    <source>
        <dbReference type="ARBA" id="ARBA00022691"/>
    </source>
</evidence>
<evidence type="ECO:0000256" key="4">
    <source>
        <dbReference type="ARBA" id="ARBA00022664"/>
    </source>
</evidence>
<dbReference type="Pfam" id="PF00946">
    <property type="entry name" value="Mononeg_RNA_pol"/>
    <property type="match status" value="1"/>
</dbReference>
<dbReference type="InterPro" id="IPR014023">
    <property type="entry name" value="Mononeg_RNA_pol_cat"/>
</dbReference>
<name>A0ABX8V7T3_9MONO</name>
<evidence type="ECO:0000256" key="8">
    <source>
        <dbReference type="ARBA" id="ARBA00022741"/>
    </source>
</evidence>
<evidence type="ECO:0000256" key="9">
    <source>
        <dbReference type="ARBA" id="ARBA00022840"/>
    </source>
</evidence>
<evidence type="ECO:0000256" key="18">
    <source>
        <dbReference type="ARBA" id="ARBA00047332"/>
    </source>
</evidence>
<evidence type="ECO:0000313" key="23">
    <source>
        <dbReference type="Proteomes" id="UP001157386"/>
    </source>
</evidence>
<keyword evidence="10" id="KW-0946">Virion</keyword>
<evidence type="ECO:0000256" key="16">
    <source>
        <dbReference type="ARBA" id="ARBA00030436"/>
    </source>
</evidence>
<evidence type="ECO:0000256" key="17">
    <source>
        <dbReference type="ARBA" id="ARBA00031012"/>
    </source>
</evidence>
<keyword evidence="4" id="KW-0507">mRNA processing</keyword>
<keyword evidence="13" id="KW-0511">Multifunctional enzyme</keyword>
<evidence type="ECO:0000256" key="1">
    <source>
        <dbReference type="ARBA" id="ARBA00004328"/>
    </source>
</evidence>
<evidence type="ECO:0000313" key="22">
    <source>
        <dbReference type="EMBL" id="QYF49867.1"/>
    </source>
</evidence>
<dbReference type="EMBL" id="MW897041">
    <property type="protein sequence ID" value="QYF49867.1"/>
    <property type="molecule type" value="Viral_cRNA"/>
</dbReference>
<keyword evidence="3 22" id="KW-0696">RNA-directed RNA polymerase</keyword>
<protein>
    <recommendedName>
        <fullName evidence="2">RNA-directed RNA polymerase</fullName>
        <ecNumber evidence="2">2.7.7.48</ecNumber>
    </recommendedName>
    <alternativeName>
        <fullName evidence="17">Replicase</fullName>
    </alternativeName>
    <alternativeName>
        <fullName evidence="16">Transcriptase</fullName>
    </alternativeName>
</protein>
<reference evidence="22 23" key="1">
    <citation type="journal article" date="2022" name="Nat. Microbiol.">
        <title>RNA viromes from terrestrial sites across China expand environmental viral diversity.</title>
        <authorList>
            <person name="Chiapello M."/>
            <person name="Rodriguez-Romero J."/>
            <person name="Ayllon M.A."/>
            <person name="Turina M."/>
        </authorList>
    </citation>
    <scope>NUCLEOTIDE SEQUENCE [LARGE SCALE GENOMIC DNA]</scope>
    <source>
        <strain evidence="22">236-k141_383893</strain>
    </source>
</reference>
<comment type="catalytic activity">
    <reaction evidence="18">
        <text>a 5'-end (5'-triphosphoguanosine)-adenylyl-adenylyl-cytidylyl-adenosine in mRNA + S-adenosyl-L-methionine = a 5'-end (5'-triphosphoguanosine)-(2'-O-methyladenylyl)-adenylyl-cytidylyl-adenosine in mRNA + S-adenosyl-L-homocysteine + H(+)</text>
        <dbReference type="Rhea" id="RHEA:65380"/>
        <dbReference type="Rhea" id="RHEA-COMP:16797"/>
        <dbReference type="Rhea" id="RHEA-COMP:16801"/>
        <dbReference type="ChEBI" id="CHEBI:15378"/>
        <dbReference type="ChEBI" id="CHEBI:57856"/>
        <dbReference type="ChEBI" id="CHEBI:59789"/>
        <dbReference type="ChEBI" id="CHEBI:156482"/>
        <dbReference type="ChEBI" id="CHEBI:156484"/>
    </reaction>
</comment>
<dbReference type="GO" id="GO:0003968">
    <property type="term" value="F:RNA-directed RNA polymerase activity"/>
    <property type="evidence" value="ECO:0007669"/>
    <property type="project" value="UniProtKB-KW"/>
</dbReference>
<dbReference type="RefSeq" id="YP_010805198.1">
    <property type="nucleotide sequence ID" value="NC_077117.1"/>
</dbReference>
<keyword evidence="12" id="KW-0506">mRNA capping</keyword>
<evidence type="ECO:0000256" key="3">
    <source>
        <dbReference type="ARBA" id="ARBA00022484"/>
    </source>
</evidence>
<evidence type="ECO:0000256" key="13">
    <source>
        <dbReference type="ARBA" id="ARBA00023268"/>
    </source>
</evidence>
<dbReference type="EC" id="2.7.7.48" evidence="2"/>
<evidence type="ECO:0000256" key="12">
    <source>
        <dbReference type="ARBA" id="ARBA00023042"/>
    </source>
</evidence>
<comment type="catalytic activity">
    <reaction evidence="14">
        <text>a 5'-end triphospho-adenylyl-adenylyl-cytidylyl-adenosine in mRNA + GDP + H(+) = a 5'-end (5'-triphosphoguanosine)-adenylyl-adenylyl-cytidylyl-adenosine in mRNA + diphosphate</text>
        <dbReference type="Rhea" id="RHEA:65436"/>
        <dbReference type="Rhea" id="RHEA-COMP:16797"/>
        <dbReference type="Rhea" id="RHEA-COMP:16799"/>
        <dbReference type="ChEBI" id="CHEBI:15378"/>
        <dbReference type="ChEBI" id="CHEBI:33019"/>
        <dbReference type="ChEBI" id="CHEBI:58189"/>
        <dbReference type="ChEBI" id="CHEBI:156484"/>
        <dbReference type="ChEBI" id="CHEBI:156503"/>
        <dbReference type="EC" id="2.7.7.88"/>
    </reaction>
</comment>
<keyword evidence="11" id="KW-0693">Viral RNA replication</keyword>
<comment type="catalytic activity">
    <reaction evidence="15">
        <text>a 5'-end (5'-triphosphoguanosine)-(2'-O-methyladenylyl)-adenylyl-cytidylyl-adenosine in mRNA + S-adenosyl-L-methionine = a 5'-end (N(7)-methyl 5'-triphosphoguanosine)-(2'-O-methyladenylyl)-adenylyl-cytidylyl-adenosine in mRNA + S-adenosyl-L-homocysteine</text>
        <dbReference type="Rhea" id="RHEA:65440"/>
        <dbReference type="Rhea" id="RHEA-COMP:16798"/>
        <dbReference type="Rhea" id="RHEA-COMP:16801"/>
        <dbReference type="ChEBI" id="CHEBI:57856"/>
        <dbReference type="ChEBI" id="CHEBI:59789"/>
        <dbReference type="ChEBI" id="CHEBI:156482"/>
        <dbReference type="ChEBI" id="CHEBI:156483"/>
    </reaction>
</comment>
<keyword evidence="23" id="KW-1185">Reference proteome</keyword>
<keyword evidence="8" id="KW-0547">Nucleotide-binding</keyword>
<proteinExistence type="predicted"/>
<keyword evidence="5" id="KW-0808">Transferase</keyword>
<organism evidence="22 23">
    <name type="scientific">Xinjiang mymona-like virus 2</name>
    <dbReference type="NCBI Taxonomy" id="2824525"/>
    <lineage>
        <taxon>Viruses</taxon>
        <taxon>Riboviria</taxon>
        <taxon>Orthornavirae</taxon>
        <taxon>Negarnaviricota</taxon>
        <taxon>Haploviricotina</taxon>
        <taxon>Monjiviricetes</taxon>
        <taxon>Mononegavirales</taxon>
        <taxon>Mymonaviridae</taxon>
        <taxon>Sclerotimonavirus</taxon>
        <taxon>Sclerotimonavirus xinjiangense</taxon>
    </lineage>
</organism>
<sequence length="1963" mass="221992">MDCCPADIGDFSLNLDNEPSNAKKTLVPEKHLDSPISTSLLERLQQLHKDTLAFQKNVKPTTYDPRRTHAAGKFLYQNPDAGFSNIRKQLLQYCDALDYCIYEPEILQAQDYPRLFSLELSSSYRLHSDFKTAREIFDIELDAYCDNLRPLLNEKKIKAFKEKCTPPAQLKTNVVISAKRAQLWSDIVETYRRLYNTEFRRKRLTCGPVRFVCCDGFILLKTDFLDRWRLLTYEQLQMIQDCCLARHNVQSSLSFDFHNGSLQLQAHVDNVIAWQERVIETYKNDGYELVKAPEAIFKAHLNTLTRGDLLGYSSYHRTLDKMKEKEIKLGHTTRMIDEFDRLVQEVTSLDDAVELFGLSKLSGHPVVNAARSMASLRKEAEPKGTIQPFAVRMMERMFKHITLSGYIRVHTTWPKFKCPPAPNTTLRRHFISNVTSLPMGSYPISDLDAIVFDKFLEYDYSEDYLKFLDDKAICPGAKEMATFWFGGNRSESRRLLQKILQIKHFDTVAMVERLRKGNFTDDEYVVELTQKERELKCSARCFCKLPFEVRTFFTSTEYNLKEQFMSKYIPQQTMTMSSTETKTRMYHLVKNAKLKDRTLLEVDFSRWNLRWRAETVHPISSILEDMFGLPGVYSQAHPFFTKATVVMTDKHTLPLGADPSLPVTAWPESDLLYRGKHLGGFEGIQQALWTLCTISMMYWVLYDQNVAFLMAGQGDNQIFALSFSTSVIPTASQLRRLLAVMEVRCALLNHEVKPDECIDSTTVLTYSKEIYVEGVHKLYNLKFSSRTFKREEIDIPSLSTEVASISACAMACADSVYNTPTAIFWKTFQTLRLLSFRYNSPNYKTEHASLGRILSHRELTQFCLLLPGSLGGLPIMQWSRFFLKGEVDDLTWDLAAVRSLAKKLPVFQRDFNNIAEGKFTGKNVRLEQLILDPHSIPLERPKDLKRLVKEAVADQLPDITRNVWIKNIFNDSGEIAGETLLTALTNTEPFYPQIMSDVYALSPSGVRDALLSRFTMTRTINNITGNPDFATDISTANARLLRFIDYRFKLATQRGGSGKPIPRSYDAAGILRKLWGGRVQQSCIGVYNPFDFQLDFTTDESPMIFTSIRTASDRIADTIGMYPPNFGTRTKQKTSDHGFKILTSSSTVSDLKKLVLTLSELGNTPSLGKLLNSITHARSPWATQQLASVLPTQYGGTAAHRHAAINASAFSLLGSRTVPTHLNFCSDKAGVLSGGEFDFPIAFQEFYLVLTNIVQVLSNAGLIDDNASFGFRMTDDYETIPDQPVVCTELPKRLNWKVDPANKLIYVTQLMASEIPQIPQHNQIRHVSAADLQPDVLMYNCFLAKYSNQSRLLAGTAQVSQPVEIMDMKEFNHAPLTAVIRALCWFIQSLAIYTAVNTFSRDSHLVLQEFVLMMSRKCSPLLTRLLIHNDSSDSEFACENFITMKPGVSGARPAADQLAGYLYEATMLSIRAREFVHREVPLLLFSDYASRIRATAAIHAYTIVALQSHDPTKLLIKSNQLRLLITARRSLFVNASPLIIALNYAATIQSMLTVSSLTPLLNPSRMTLLYTPDTPAEAIRFLRSFKRELRLKRAVQTYPNLRFGRSRGLVDVKFEPLEGSLTPTHTCIPPTEAERIADHFCGLLKRPAGLHASALSVWITILANEKARFQDATVTCIGVGHGATAVASCNFGALKVYGVDLRGSFPAAIQREGTYKPPEVLEHGMGGMFSWSRVNSTHGGDARKMEEWGDSLEPSDVLILDIETDHTVLSEILNKLPSRKLTIVRAICCTEWARFFADKLQADVVYNTTTFRSQHLNSYVFVARGEKATPAQGNYSRCQLSNARDWTCAVQKDIRRVTRKFNMILQPYGETIKTANLATLTAAKNNLYTRCTNANDPQLSTELQLVVNGLDWCLTSFRKFDTITIDSLILQTRTWRALLAFWIANSGFDIQSTTASIEGSLTL</sequence>
<dbReference type="GeneID" id="80544063"/>
<dbReference type="InterPro" id="IPR026890">
    <property type="entry name" value="Mononeg_mRNAcap"/>
</dbReference>
<evidence type="ECO:0000256" key="15">
    <source>
        <dbReference type="ARBA" id="ARBA00024499"/>
    </source>
</evidence>
<comment type="catalytic activity">
    <reaction evidence="19">
        <text>a 5'-end (5'-triphosphoguanosine)-adenylyl-adenylyl-cytidylyl-adenosine in mRNA + 2 S-adenosyl-L-methionine = a 5'-end (N(7)-methyl 5'-triphosphoguanosine)-(2'-O-methyladenylyl)-adenylyl-cytidylyl-adenosine in mRNA + 2 S-adenosyl-L-homocysteine + H(+)</text>
        <dbReference type="Rhea" id="RHEA:65376"/>
        <dbReference type="Rhea" id="RHEA-COMP:16797"/>
        <dbReference type="Rhea" id="RHEA-COMP:16798"/>
        <dbReference type="ChEBI" id="CHEBI:15378"/>
        <dbReference type="ChEBI" id="CHEBI:57856"/>
        <dbReference type="ChEBI" id="CHEBI:59789"/>
        <dbReference type="ChEBI" id="CHEBI:156483"/>
        <dbReference type="ChEBI" id="CHEBI:156484"/>
        <dbReference type="EC" id="2.1.1.375"/>
    </reaction>
</comment>
<comment type="subcellular location">
    <subcellularLocation>
        <location evidence="1">Virion</location>
    </subcellularLocation>
</comment>
<evidence type="ECO:0000256" key="7">
    <source>
        <dbReference type="ARBA" id="ARBA00022695"/>
    </source>
</evidence>
<evidence type="ECO:0000256" key="19">
    <source>
        <dbReference type="ARBA" id="ARBA00047370"/>
    </source>
</evidence>
<keyword evidence="7" id="KW-0548">Nucleotidyltransferase</keyword>
<keyword evidence="6" id="KW-0949">S-adenosyl-L-methionine</keyword>
<evidence type="ECO:0000256" key="5">
    <source>
        <dbReference type="ARBA" id="ARBA00022679"/>
    </source>
</evidence>
<evidence type="ECO:0000256" key="10">
    <source>
        <dbReference type="ARBA" id="ARBA00022844"/>
    </source>
</evidence>
<evidence type="ECO:0000256" key="20">
    <source>
        <dbReference type="ARBA" id="ARBA00048548"/>
    </source>
</evidence>
<dbReference type="Pfam" id="PF14318">
    <property type="entry name" value="Mononeg_mRNAcap"/>
    <property type="match status" value="1"/>
</dbReference>
<evidence type="ECO:0000256" key="11">
    <source>
        <dbReference type="ARBA" id="ARBA00022953"/>
    </source>
</evidence>
<evidence type="ECO:0000259" key="21">
    <source>
        <dbReference type="PROSITE" id="PS50526"/>
    </source>
</evidence>
<dbReference type="PROSITE" id="PS50526">
    <property type="entry name" value="RDRP_SSRNA_NEG_NONSEG"/>
    <property type="match status" value="1"/>
</dbReference>